<dbReference type="PANTHER" id="PTHR31283:SF5">
    <property type="entry name" value="EKC_KEOPS COMPLEX SUBUNIT LAGE3"/>
    <property type="match status" value="1"/>
</dbReference>
<reference evidence="4" key="1">
    <citation type="submission" date="2005-09" db="EMBL/GenBank/DDBJ databases">
        <title>Annotation of the Aspergillus terreus NIH2624 genome.</title>
        <authorList>
            <person name="Birren B.W."/>
            <person name="Lander E.S."/>
            <person name="Galagan J.E."/>
            <person name="Nusbaum C."/>
            <person name="Devon K."/>
            <person name="Henn M."/>
            <person name="Ma L.-J."/>
            <person name="Jaffe D.B."/>
            <person name="Butler J."/>
            <person name="Alvarez P."/>
            <person name="Gnerre S."/>
            <person name="Grabherr M."/>
            <person name="Kleber M."/>
            <person name="Mauceli E.W."/>
            <person name="Brockman W."/>
            <person name="Rounsley S."/>
            <person name="Young S.K."/>
            <person name="LaButti K."/>
            <person name="Pushparaj V."/>
            <person name="DeCaprio D."/>
            <person name="Crawford M."/>
            <person name="Koehrsen M."/>
            <person name="Engels R."/>
            <person name="Montgomery P."/>
            <person name="Pearson M."/>
            <person name="Howarth C."/>
            <person name="Larson L."/>
            <person name="Luoma S."/>
            <person name="White J."/>
            <person name="Alvarado L."/>
            <person name="Kodira C.D."/>
            <person name="Zeng Q."/>
            <person name="Oleary S."/>
            <person name="Yandava C."/>
            <person name="Denning D.W."/>
            <person name="Nierman W.C."/>
            <person name="Milne T."/>
            <person name="Madden K."/>
        </authorList>
    </citation>
    <scope>NUCLEOTIDE SEQUENCE [LARGE SCALE GENOMIC DNA]</scope>
    <source>
        <strain evidence="4">NIH 2624 / FGSC A1156</strain>
    </source>
</reference>
<proteinExistence type="inferred from homology"/>
<dbReference type="HOGENOM" id="CLU_1001086_0_0_1"/>
<dbReference type="eggNOG" id="ENOG502SBSA">
    <property type="taxonomic scope" value="Eukaryota"/>
</dbReference>
<dbReference type="OrthoDB" id="10025739at2759"/>
<dbReference type="GO" id="GO:0070525">
    <property type="term" value="P:tRNA threonylcarbamoyladenosine metabolic process"/>
    <property type="evidence" value="ECO:0007669"/>
    <property type="project" value="TreeGrafter"/>
</dbReference>
<evidence type="ECO:0000313" key="4">
    <source>
        <dbReference type="Proteomes" id="UP000007963"/>
    </source>
</evidence>
<dbReference type="Gene3D" id="3.30.310.50">
    <property type="entry name" value="Alpha-D-phosphohexomutase, C-terminal domain"/>
    <property type="match status" value="1"/>
</dbReference>
<dbReference type="GeneID" id="4318596"/>
<organism evidence="3 4">
    <name type="scientific">Aspergillus terreus (strain NIH 2624 / FGSC A1156)</name>
    <dbReference type="NCBI Taxonomy" id="341663"/>
    <lineage>
        <taxon>Eukaryota</taxon>
        <taxon>Fungi</taxon>
        <taxon>Dikarya</taxon>
        <taxon>Ascomycota</taxon>
        <taxon>Pezizomycotina</taxon>
        <taxon>Eurotiomycetes</taxon>
        <taxon>Eurotiomycetidae</taxon>
        <taxon>Eurotiales</taxon>
        <taxon>Aspergillaceae</taxon>
        <taxon>Aspergillus</taxon>
        <taxon>Aspergillus subgen. Circumdati</taxon>
    </lineage>
</organism>
<feature type="chain" id="PRO_5004170504" evidence="2">
    <location>
        <begin position="19"/>
        <end position="278"/>
    </location>
</feature>
<dbReference type="Proteomes" id="UP000007963">
    <property type="component" value="Unassembled WGS sequence"/>
</dbReference>
<dbReference type="VEuPathDB" id="FungiDB:ATEG_04162"/>
<protein>
    <submittedName>
        <fullName evidence="3">Uncharacterized protein</fullName>
    </submittedName>
</protein>
<accession>Q0CQ72</accession>
<dbReference type="PANTHER" id="PTHR31283">
    <property type="entry name" value="EKC/KEOPS COMPLEX SUBUNIT PCC1 FAMILY MEMBER"/>
    <property type="match status" value="1"/>
</dbReference>
<dbReference type="GO" id="GO:0000408">
    <property type="term" value="C:EKC/KEOPS complex"/>
    <property type="evidence" value="ECO:0007669"/>
    <property type="project" value="TreeGrafter"/>
</dbReference>
<sequence>MKFTGIAAALAVASTASAAALPAVPLDSAVNKLTSVLGNLDSLLGGVLGGTAPVAQLTEVKSELTNIKSMLGQCTSGVVKRELVDSLTEPVEGVAGSAVGTVTEAGDAVTGSLGIRAGNDLSSLSGNIVQQVQSGVLDTAGLTNLLSLVQAGDLTSALGILNILIWHKMSTDASATEFPYTLTLTIPLLTERLAQSALESIAVDKELSPFVRREFALLPATPSESQEKSTLEVTYRATTNRMLRVAVNGFMESLGVVLEVMGQLDTDVLDYTMDQDEE</sequence>
<dbReference type="AlphaFoldDB" id="Q0CQ72"/>
<evidence type="ECO:0000256" key="1">
    <source>
        <dbReference type="ARBA" id="ARBA00007073"/>
    </source>
</evidence>
<feature type="signal peptide" evidence="2">
    <location>
        <begin position="1"/>
        <end position="18"/>
    </location>
</feature>
<gene>
    <name evidence="3" type="ORF">ATEG_04162</name>
</gene>
<name>Q0CQ72_ASPTN</name>
<comment type="similarity">
    <text evidence="1">Belongs to the CTAG/PCC1 family.</text>
</comment>
<dbReference type="EMBL" id="CH476598">
    <property type="protein sequence ID" value="EAU35964.1"/>
    <property type="molecule type" value="Genomic_DNA"/>
</dbReference>
<dbReference type="RefSeq" id="XP_001213340.1">
    <property type="nucleotide sequence ID" value="XM_001213340.1"/>
</dbReference>
<evidence type="ECO:0000313" key="3">
    <source>
        <dbReference type="EMBL" id="EAU35964.1"/>
    </source>
</evidence>
<dbReference type="Pfam" id="PF09341">
    <property type="entry name" value="Pcc1"/>
    <property type="match status" value="1"/>
</dbReference>
<evidence type="ECO:0000256" key="2">
    <source>
        <dbReference type="SAM" id="SignalP"/>
    </source>
</evidence>
<dbReference type="InterPro" id="IPR015419">
    <property type="entry name" value="CTAG/Pcc1"/>
</dbReference>
<keyword evidence="2" id="KW-0732">Signal</keyword>